<comment type="caution">
    <text evidence="2">The sequence shown here is derived from an EMBL/GenBank/DDBJ whole genome shotgun (WGS) entry which is preliminary data.</text>
</comment>
<accession>A0A520KUP5</accession>
<proteinExistence type="predicted"/>
<evidence type="ECO:0000313" key="2">
    <source>
        <dbReference type="EMBL" id="RZN66503.1"/>
    </source>
</evidence>
<organism evidence="2 3">
    <name type="scientific">Candidatus Methanolliviera hydrocarbonicum</name>
    <dbReference type="NCBI Taxonomy" id="2491085"/>
    <lineage>
        <taxon>Archaea</taxon>
        <taxon>Methanobacteriati</taxon>
        <taxon>Methanobacteriota</taxon>
        <taxon>Candidatus Methanoliparia</taxon>
        <taxon>Candidatus Methanoliparales</taxon>
        <taxon>Candidatus Methanollivieraceae</taxon>
        <taxon>Candidatus Methanolliviera</taxon>
    </lineage>
</organism>
<sequence length="67" mass="7739">MQIEVPQISVEEQKKYAGKHVAIVKDKIVAYGNTAKEAFQKAKKLFPEKKTEEIGLMYIPREEMMIL</sequence>
<dbReference type="AlphaFoldDB" id="A0A520KUP5"/>
<evidence type="ECO:0000313" key="3">
    <source>
        <dbReference type="Proteomes" id="UP000320766"/>
    </source>
</evidence>
<dbReference type="Pfam" id="PF18929">
    <property type="entry name" value="DUF5678"/>
    <property type="match status" value="1"/>
</dbReference>
<dbReference type="EMBL" id="RXIL01000159">
    <property type="protein sequence ID" value="RZN66503.1"/>
    <property type="molecule type" value="Genomic_DNA"/>
</dbReference>
<gene>
    <name evidence="2" type="ORF">EF807_08390</name>
</gene>
<reference evidence="2 3" key="1">
    <citation type="journal article" date="2019" name="Nat. Microbiol.">
        <title>Wide diversity of methane and short-chain alkane metabolisms in uncultured archaea.</title>
        <authorList>
            <person name="Borrel G."/>
            <person name="Adam P.S."/>
            <person name="McKay L.J."/>
            <person name="Chen L.X."/>
            <person name="Sierra-Garcia I.N."/>
            <person name="Sieber C.M."/>
            <person name="Letourneur Q."/>
            <person name="Ghozlane A."/>
            <person name="Andersen G.L."/>
            <person name="Li W.J."/>
            <person name="Hallam S.J."/>
            <person name="Muyzer G."/>
            <person name="de Oliveira V.M."/>
            <person name="Inskeep W.P."/>
            <person name="Banfield J.F."/>
            <person name="Gribaldo S."/>
        </authorList>
    </citation>
    <scope>NUCLEOTIDE SEQUENCE [LARGE SCALE GENOMIC DNA]</scope>
    <source>
        <strain evidence="2">NM1b</strain>
    </source>
</reference>
<dbReference type="InterPro" id="IPR043734">
    <property type="entry name" value="DUF5678"/>
</dbReference>
<protein>
    <recommendedName>
        <fullName evidence="1">DUF5678 domain-containing protein</fullName>
    </recommendedName>
</protein>
<feature type="domain" description="DUF5678" evidence="1">
    <location>
        <begin position="11"/>
        <end position="51"/>
    </location>
</feature>
<name>A0A520KUP5_9EURY</name>
<evidence type="ECO:0000259" key="1">
    <source>
        <dbReference type="Pfam" id="PF18929"/>
    </source>
</evidence>
<dbReference type="Proteomes" id="UP000320766">
    <property type="component" value="Unassembled WGS sequence"/>
</dbReference>